<protein>
    <submittedName>
        <fullName evidence="1">Uncharacterized protein</fullName>
    </submittedName>
</protein>
<name>A0A165NXX1_EXIGL</name>
<dbReference type="EMBL" id="KV425894">
    <property type="protein sequence ID" value="KZW01372.1"/>
    <property type="molecule type" value="Genomic_DNA"/>
</dbReference>
<evidence type="ECO:0000313" key="1">
    <source>
        <dbReference type="EMBL" id="KZW01372.1"/>
    </source>
</evidence>
<keyword evidence="2" id="KW-1185">Reference proteome</keyword>
<dbReference type="AlphaFoldDB" id="A0A165NXX1"/>
<sequence>SDSMCVNDPIATLVSCEDKVFLCIGVILAIKRDNHSVMSLSSDLLVESTVDIRFQIIRLRSVVDTDRGDDSGNWRWTQQHYDGTFTTPGRFVEPVNPEVFGTSSGQAHLSFTSAELRTLASALYGQLSKTDLNCLPSVKRTIGFPYRFEGLSFHLVEPHLITSAEKACFACVREGNDPTSDTLAERFCPRCEPAVALDWKDAPAVLNHMAAHILHDPFIRDSVEPCGFCLRPSPQCVIYLRKGKGKKRGPQVDYVKSKGCERLVKFAYGPASTSKPNSPSSNVPIVCPLCPDHAPAVWKYNFASHFERTHPRSAREKYEDIFKIEGAERHGILATWNARHTARATVAKSNTTHLAISDSHRAVLPL</sequence>
<proteinExistence type="predicted"/>
<accession>A0A165NXX1</accession>
<gene>
    <name evidence="1" type="ORF">EXIGLDRAFT_584214</name>
</gene>
<feature type="non-terminal residue" evidence="1">
    <location>
        <position position="1"/>
    </location>
</feature>
<dbReference type="OrthoDB" id="3241874at2759"/>
<organism evidence="1 2">
    <name type="scientific">Exidia glandulosa HHB12029</name>
    <dbReference type="NCBI Taxonomy" id="1314781"/>
    <lineage>
        <taxon>Eukaryota</taxon>
        <taxon>Fungi</taxon>
        <taxon>Dikarya</taxon>
        <taxon>Basidiomycota</taxon>
        <taxon>Agaricomycotina</taxon>
        <taxon>Agaricomycetes</taxon>
        <taxon>Auriculariales</taxon>
        <taxon>Exidiaceae</taxon>
        <taxon>Exidia</taxon>
    </lineage>
</organism>
<evidence type="ECO:0000313" key="2">
    <source>
        <dbReference type="Proteomes" id="UP000077266"/>
    </source>
</evidence>
<reference evidence="1 2" key="1">
    <citation type="journal article" date="2016" name="Mol. Biol. Evol.">
        <title>Comparative Genomics of Early-Diverging Mushroom-Forming Fungi Provides Insights into the Origins of Lignocellulose Decay Capabilities.</title>
        <authorList>
            <person name="Nagy L.G."/>
            <person name="Riley R."/>
            <person name="Tritt A."/>
            <person name="Adam C."/>
            <person name="Daum C."/>
            <person name="Floudas D."/>
            <person name="Sun H."/>
            <person name="Yadav J.S."/>
            <person name="Pangilinan J."/>
            <person name="Larsson K.H."/>
            <person name="Matsuura K."/>
            <person name="Barry K."/>
            <person name="Labutti K."/>
            <person name="Kuo R."/>
            <person name="Ohm R.A."/>
            <person name="Bhattacharya S.S."/>
            <person name="Shirouzu T."/>
            <person name="Yoshinaga Y."/>
            <person name="Martin F.M."/>
            <person name="Grigoriev I.V."/>
            <person name="Hibbett D.S."/>
        </authorList>
    </citation>
    <scope>NUCLEOTIDE SEQUENCE [LARGE SCALE GENOMIC DNA]</scope>
    <source>
        <strain evidence="1 2">HHB12029</strain>
    </source>
</reference>
<feature type="non-terminal residue" evidence="1">
    <location>
        <position position="366"/>
    </location>
</feature>
<dbReference type="InParanoid" id="A0A165NXX1"/>
<dbReference type="Proteomes" id="UP000077266">
    <property type="component" value="Unassembled WGS sequence"/>
</dbReference>